<name>A0A087A6Q4_9BIFI</name>
<dbReference type="AlphaFoldDB" id="A0A087A6Q4"/>
<feature type="domain" description="TadE-like" evidence="2">
    <location>
        <begin position="7"/>
        <end position="49"/>
    </location>
</feature>
<feature type="transmembrane region" description="Helical" evidence="1">
    <location>
        <begin position="6"/>
        <end position="31"/>
    </location>
</feature>
<dbReference type="InterPro" id="IPR012495">
    <property type="entry name" value="TadE-like_dom"/>
</dbReference>
<reference evidence="3 4" key="1">
    <citation type="submission" date="2014-03" db="EMBL/GenBank/DDBJ databases">
        <title>Genomics of Bifidobacteria.</title>
        <authorList>
            <person name="Ventura M."/>
            <person name="Milani C."/>
            <person name="Lugli G.A."/>
        </authorList>
    </citation>
    <scope>NUCLEOTIDE SEQUENCE [LARGE SCALE GENOMIC DNA]</scope>
    <source>
        <strain evidence="3 4">DSM 23973</strain>
    </source>
</reference>
<evidence type="ECO:0000313" key="4">
    <source>
        <dbReference type="Proteomes" id="UP000029072"/>
    </source>
</evidence>
<dbReference type="eggNOG" id="COG4961">
    <property type="taxonomic scope" value="Bacteria"/>
</dbReference>
<evidence type="ECO:0000256" key="1">
    <source>
        <dbReference type="SAM" id="Phobius"/>
    </source>
</evidence>
<dbReference type="Proteomes" id="UP000029072">
    <property type="component" value="Unassembled WGS sequence"/>
</dbReference>
<dbReference type="OrthoDB" id="3239667at2"/>
<accession>A0A087A6Q4</accession>
<dbReference type="EMBL" id="JGYS01000008">
    <property type="protein sequence ID" value="KFI54454.1"/>
    <property type="molecule type" value="Genomic_DNA"/>
</dbReference>
<keyword evidence="1" id="KW-1133">Transmembrane helix</keyword>
<dbReference type="RefSeq" id="WP_043165630.1">
    <property type="nucleotide sequence ID" value="NZ_JGYS01000008.1"/>
</dbReference>
<dbReference type="NCBIfam" id="NF041390">
    <property type="entry name" value="TadE_Rv3655c"/>
    <property type="match status" value="1"/>
</dbReference>
<keyword evidence="1" id="KW-0812">Transmembrane</keyword>
<proteinExistence type="predicted"/>
<evidence type="ECO:0000313" key="3">
    <source>
        <dbReference type="EMBL" id="KFI54454.1"/>
    </source>
</evidence>
<dbReference type="InterPro" id="IPR049790">
    <property type="entry name" value="Rv3655c/TadE"/>
</dbReference>
<sequence>MSRSDAGAVTAEFASVLPSVMVMIVLLAALARGVVVSMTCQDAASAAARAVVSSGGDADSEAAAQAVVGKGVDVDIDVDAEAGTVTVITRCPVVPDPMGVLPSLASGKAVGVLT</sequence>
<dbReference type="Pfam" id="PF07811">
    <property type="entry name" value="TadE"/>
    <property type="match status" value="1"/>
</dbReference>
<protein>
    <recommendedName>
        <fullName evidence="2">TadE-like domain-containing protein</fullName>
    </recommendedName>
</protein>
<organism evidence="3 4">
    <name type="scientific">Bifidobacterium callitrichos DSM 23973</name>
    <dbReference type="NCBI Taxonomy" id="1437609"/>
    <lineage>
        <taxon>Bacteria</taxon>
        <taxon>Bacillati</taxon>
        <taxon>Actinomycetota</taxon>
        <taxon>Actinomycetes</taxon>
        <taxon>Bifidobacteriales</taxon>
        <taxon>Bifidobacteriaceae</taxon>
        <taxon>Bifidobacterium</taxon>
    </lineage>
</organism>
<evidence type="ECO:0000259" key="2">
    <source>
        <dbReference type="Pfam" id="PF07811"/>
    </source>
</evidence>
<dbReference type="STRING" id="1437609.BCAL_1389"/>
<gene>
    <name evidence="3" type="ORF">BCAL_1389</name>
</gene>
<comment type="caution">
    <text evidence="3">The sequence shown here is derived from an EMBL/GenBank/DDBJ whole genome shotgun (WGS) entry which is preliminary data.</text>
</comment>
<keyword evidence="1" id="KW-0472">Membrane</keyword>